<dbReference type="SUPFAM" id="SSF55874">
    <property type="entry name" value="ATPase domain of HSP90 chaperone/DNA topoisomerase II/histidine kinase"/>
    <property type="match status" value="1"/>
</dbReference>
<dbReference type="PANTHER" id="PTHR44936">
    <property type="entry name" value="SENSOR PROTEIN CREC"/>
    <property type="match status" value="1"/>
</dbReference>
<dbReference type="SMART" id="SM00304">
    <property type="entry name" value="HAMP"/>
    <property type="match status" value="1"/>
</dbReference>
<reference evidence="16" key="1">
    <citation type="journal article" date="2019" name="Int. J. Syst. Evol. Microbiol.">
        <title>The Global Catalogue of Microorganisms (GCM) 10K type strain sequencing project: providing services to taxonomists for standard genome sequencing and annotation.</title>
        <authorList>
            <consortium name="The Broad Institute Genomics Platform"/>
            <consortium name="The Broad Institute Genome Sequencing Center for Infectious Disease"/>
            <person name="Wu L."/>
            <person name="Ma J."/>
        </authorList>
    </citation>
    <scope>NUCLEOTIDE SEQUENCE [LARGE SCALE GENOMIC DNA]</scope>
    <source>
        <strain evidence="16">CGMCC 1.12470</strain>
    </source>
</reference>
<evidence type="ECO:0000256" key="11">
    <source>
        <dbReference type="ARBA" id="ARBA00023012"/>
    </source>
</evidence>
<dbReference type="InterPro" id="IPR036890">
    <property type="entry name" value="HATPase_C_sf"/>
</dbReference>
<dbReference type="Gene3D" id="6.10.340.10">
    <property type="match status" value="1"/>
</dbReference>
<evidence type="ECO:0000259" key="14">
    <source>
        <dbReference type="PROSITE" id="PS50109"/>
    </source>
</evidence>
<evidence type="ECO:0000256" key="8">
    <source>
        <dbReference type="ARBA" id="ARBA00022777"/>
    </source>
</evidence>
<feature type="domain" description="Histidine kinase" evidence="14">
    <location>
        <begin position="537"/>
        <end position="644"/>
    </location>
</feature>
<comment type="subcellular location">
    <subcellularLocation>
        <location evidence="2">Membrane</location>
    </subcellularLocation>
</comment>
<gene>
    <name evidence="15" type="ORF">ACFSL4_25490</name>
</gene>
<dbReference type="Proteomes" id="UP001597261">
    <property type="component" value="Unassembled WGS sequence"/>
</dbReference>
<comment type="caution">
    <text evidence="15">The sequence shown here is derived from an EMBL/GenBank/DDBJ whole genome shotgun (WGS) entry which is preliminary data.</text>
</comment>
<evidence type="ECO:0000256" key="10">
    <source>
        <dbReference type="ARBA" id="ARBA00022989"/>
    </source>
</evidence>
<feature type="region of interest" description="Disordered" evidence="12">
    <location>
        <begin position="663"/>
        <end position="777"/>
    </location>
</feature>
<dbReference type="Pfam" id="PF08376">
    <property type="entry name" value="NIT"/>
    <property type="match status" value="1"/>
</dbReference>
<dbReference type="RefSeq" id="WP_381087374.1">
    <property type="nucleotide sequence ID" value="NZ_JBHUDX010000076.1"/>
</dbReference>
<dbReference type="InterPro" id="IPR050980">
    <property type="entry name" value="2C_sensor_his_kinase"/>
</dbReference>
<keyword evidence="16" id="KW-1185">Reference proteome</keyword>
<feature type="region of interest" description="Disordered" evidence="12">
    <location>
        <begin position="236"/>
        <end position="261"/>
    </location>
</feature>
<keyword evidence="5" id="KW-0808">Transferase</keyword>
<evidence type="ECO:0000256" key="4">
    <source>
        <dbReference type="ARBA" id="ARBA00022553"/>
    </source>
</evidence>
<feature type="compositionally biased region" description="Basic and acidic residues" evidence="12">
    <location>
        <begin position="704"/>
        <end position="722"/>
    </location>
</feature>
<evidence type="ECO:0000256" key="5">
    <source>
        <dbReference type="ARBA" id="ARBA00022679"/>
    </source>
</evidence>
<sequence length="777" mass="84373">MRTKLVAIVLIPVVVALVVGSFNVKESIDRWRQADDAYRMANLERAAAAYGHALMNERDISVVPLLKGDTGNADVAKARETTDRAAAEFHAAVAHIPENQGLKRRLDNFLKVEPDLARVRQNAYTDALPGVRTELAYGEIQHPLTEFANDLGFGTRSNTSFGRTLYALSLAESAESLSRSIGMHILVQGEVPTADRETQSSTLTSYAFLEQVAIGEYTAGGTAQDEAQLQRALATAEARDKAQQESDRAQAREADRAYVPPPDRTTMIRAVASGTSPKALKARGITPDGYFSSMTLTFDAYRGIEQKMADQAARDANAVADNARTDAITDSAAVLAGVLAALVVAALMARSMSRCMVRLRNAALEVAGQRLPAMVELLSRTDPGRVNTDVEPIPIASTDEIGEVARAFDQIHRKAVRLAAEQALLRGNLNAIFTNLSMRNQGLIQRQLGLITDLEHRESEPDRLDILFQLDHLATRMQRNGENLLVLAGQEPGRRWYQPVPLIDVMRAAASEVENYARIEISNVPETDIHGKAVTDLVHLLAELLENAIQFSSPHFPVRVSATRLADGRILVEIHDHGIGLTAEEFADINDKLANPPTVDAEVSRRMGLFVVGRLADRHGIRVQLRPSGGQAGTTSLVMLPQAISHGGGEEKQADFSVSRFVPEHRGPTDLDASGYSADGTGSGARGYETPDGERTLHPIGRSRMREEFRAAAETAAHDRQPRGSASPDPAAEGQPRTGDDRSYPANQPYGTADPYTGDPSVQQWHHRETGGGAHHD</sequence>
<comment type="catalytic activity">
    <reaction evidence="1">
        <text>ATP + protein L-histidine = ADP + protein N-phospho-L-histidine.</text>
        <dbReference type="EC" id="2.7.13.3"/>
    </reaction>
</comment>
<keyword evidence="4" id="KW-0597">Phosphoprotein</keyword>
<dbReference type="InterPro" id="IPR003594">
    <property type="entry name" value="HATPase_dom"/>
</dbReference>
<evidence type="ECO:0000256" key="1">
    <source>
        <dbReference type="ARBA" id="ARBA00000085"/>
    </source>
</evidence>
<name>A0ABW4IY70_9ACTN</name>
<dbReference type="InterPro" id="IPR003660">
    <property type="entry name" value="HAMP_dom"/>
</dbReference>
<organism evidence="15 16">
    <name type="scientific">Streptomyces caeni</name>
    <dbReference type="NCBI Taxonomy" id="2307231"/>
    <lineage>
        <taxon>Bacteria</taxon>
        <taxon>Bacillati</taxon>
        <taxon>Actinomycetota</taxon>
        <taxon>Actinomycetes</taxon>
        <taxon>Kitasatosporales</taxon>
        <taxon>Streptomycetaceae</taxon>
        <taxon>Streptomyces</taxon>
    </lineage>
</organism>
<keyword evidence="9" id="KW-0067">ATP-binding</keyword>
<evidence type="ECO:0000256" key="12">
    <source>
        <dbReference type="SAM" id="MobiDB-lite"/>
    </source>
</evidence>
<keyword evidence="8" id="KW-0418">Kinase</keyword>
<keyword evidence="11" id="KW-0902">Two-component regulatory system</keyword>
<evidence type="ECO:0000256" key="7">
    <source>
        <dbReference type="ARBA" id="ARBA00022741"/>
    </source>
</evidence>
<dbReference type="EMBL" id="JBHUDX010000076">
    <property type="protein sequence ID" value="MFD1661466.1"/>
    <property type="molecule type" value="Genomic_DNA"/>
</dbReference>
<evidence type="ECO:0000256" key="9">
    <source>
        <dbReference type="ARBA" id="ARBA00022840"/>
    </source>
</evidence>
<accession>A0ABW4IY70</accession>
<dbReference type="EC" id="2.7.13.3" evidence="3"/>
<dbReference type="InterPro" id="IPR013587">
    <property type="entry name" value="Nitrate/nitrite_sensing"/>
</dbReference>
<feature type="compositionally biased region" description="Basic and acidic residues" evidence="12">
    <location>
        <begin position="237"/>
        <end position="256"/>
    </location>
</feature>
<evidence type="ECO:0000313" key="16">
    <source>
        <dbReference type="Proteomes" id="UP001597261"/>
    </source>
</evidence>
<feature type="compositionally biased region" description="Basic and acidic residues" evidence="12">
    <location>
        <begin position="766"/>
        <end position="777"/>
    </location>
</feature>
<dbReference type="PROSITE" id="PS50109">
    <property type="entry name" value="HIS_KIN"/>
    <property type="match status" value="1"/>
</dbReference>
<dbReference type="SMART" id="SM00387">
    <property type="entry name" value="HATPase_c"/>
    <property type="match status" value="1"/>
</dbReference>
<evidence type="ECO:0000256" key="2">
    <source>
        <dbReference type="ARBA" id="ARBA00004370"/>
    </source>
</evidence>
<keyword evidence="6 13" id="KW-0812">Transmembrane</keyword>
<dbReference type="CDD" id="cd16936">
    <property type="entry name" value="HATPase_RsbW-like"/>
    <property type="match status" value="1"/>
</dbReference>
<evidence type="ECO:0000256" key="3">
    <source>
        <dbReference type="ARBA" id="ARBA00012438"/>
    </source>
</evidence>
<evidence type="ECO:0000313" key="15">
    <source>
        <dbReference type="EMBL" id="MFD1661466.1"/>
    </source>
</evidence>
<protein>
    <recommendedName>
        <fullName evidence="3">histidine kinase</fullName>
        <ecNumber evidence="3">2.7.13.3</ecNumber>
    </recommendedName>
</protein>
<keyword evidence="10 13" id="KW-1133">Transmembrane helix</keyword>
<keyword evidence="13" id="KW-0472">Membrane</keyword>
<dbReference type="Gene3D" id="3.30.565.10">
    <property type="entry name" value="Histidine kinase-like ATPase, C-terminal domain"/>
    <property type="match status" value="1"/>
</dbReference>
<dbReference type="Pfam" id="PF02518">
    <property type="entry name" value="HATPase_c"/>
    <property type="match status" value="1"/>
</dbReference>
<dbReference type="InterPro" id="IPR005467">
    <property type="entry name" value="His_kinase_dom"/>
</dbReference>
<feature type="transmembrane region" description="Helical" evidence="13">
    <location>
        <begin position="332"/>
        <end position="349"/>
    </location>
</feature>
<keyword evidence="7" id="KW-0547">Nucleotide-binding</keyword>
<dbReference type="PANTHER" id="PTHR44936:SF9">
    <property type="entry name" value="SENSOR PROTEIN CREC"/>
    <property type="match status" value="1"/>
</dbReference>
<evidence type="ECO:0000256" key="13">
    <source>
        <dbReference type="SAM" id="Phobius"/>
    </source>
</evidence>
<evidence type="ECO:0000256" key="6">
    <source>
        <dbReference type="ARBA" id="ARBA00022692"/>
    </source>
</evidence>
<proteinExistence type="predicted"/>